<reference evidence="5" key="1">
    <citation type="submission" date="2018-06" db="EMBL/GenBank/DDBJ databases">
        <authorList>
            <person name="Zhirakovskaya E."/>
        </authorList>
    </citation>
    <scope>NUCLEOTIDE SEQUENCE</scope>
</reference>
<dbReference type="GO" id="GO:0003677">
    <property type="term" value="F:DNA binding"/>
    <property type="evidence" value="ECO:0007669"/>
    <property type="project" value="UniProtKB-KW"/>
</dbReference>
<accession>A0A3B0WSW2</accession>
<dbReference type="InterPro" id="IPR000055">
    <property type="entry name" value="Restrct_endonuc_typeI_TRD"/>
</dbReference>
<dbReference type="EMBL" id="UOFF01000100">
    <property type="protein sequence ID" value="VAW55620.1"/>
    <property type="molecule type" value="Genomic_DNA"/>
</dbReference>
<keyword evidence="2" id="KW-0680">Restriction system</keyword>
<dbReference type="Pfam" id="PF01420">
    <property type="entry name" value="Methylase_S"/>
    <property type="match status" value="2"/>
</dbReference>
<dbReference type="AlphaFoldDB" id="A0A3B0WSW2"/>
<evidence type="ECO:0000313" key="5">
    <source>
        <dbReference type="EMBL" id="VAW55620.1"/>
    </source>
</evidence>
<dbReference type="Gene3D" id="3.30.460.10">
    <property type="entry name" value="Beta Polymerase, domain 2"/>
    <property type="match status" value="1"/>
</dbReference>
<dbReference type="PANTHER" id="PTHR30408">
    <property type="entry name" value="TYPE-1 RESTRICTION ENZYME ECOKI SPECIFICITY PROTEIN"/>
    <property type="match status" value="1"/>
</dbReference>
<sequence>DLVLKGQSKVPQKKYFQLQDALEESDLPIKVDVLDWHRITPEFRANIEKKYEVIMDAASFGSEWPIVTIDEIKDNKKGSIAIGPFGSRMKSDCYVDNGVPVIRGTNITGGPTFGGNFVYITEEKSKTLGSSNVFQYDLVFPHRGSIGEVGIILEDEHYVLSSSLMKLTCDRSKVNPKFLYYFFKSRLGRHELLKNASQVGTPGIGQPLSSLKSIEFRLPPLDIQNQLEEILTSLDNKIELNRQTNQTLEQIAQTIFKSWFVDFEPVKAKAQVRASVAQGKLPGSDQNTPLPKKNFNVEAAVERAAMCAISGKSLEELEQLSLETQQQLKTTAALFPGALVESELGEIPEGWEVGVIGDLFELHRGFDLPKKDRKDGFYPVYAAGGYHGQHSVFKMEPPGIITGRSGVIGNVYLSLTKYWPLNTTLYVRAFKRCGPYYAYFFLNMCDLKSINSDSAVPSLNCNFVHSMNCLIPASSLLDAFDKFTNSNFIKIKSNDSEVEQLSSLRDLLLPKLLSGGLVLGKRKDNEESVA</sequence>
<proteinExistence type="inferred from homology"/>
<dbReference type="GO" id="GO:0009307">
    <property type="term" value="P:DNA restriction-modification system"/>
    <property type="evidence" value="ECO:0007669"/>
    <property type="project" value="UniProtKB-KW"/>
</dbReference>
<dbReference type="InterPro" id="IPR043519">
    <property type="entry name" value="NT_sf"/>
</dbReference>
<protein>
    <submittedName>
        <fullName evidence="5">Type I restriction-modification system, specificity subunit S</fullName>
    </submittedName>
</protein>
<dbReference type="CDD" id="cd17267">
    <property type="entry name" value="RMtype1_S_EcoAO83I-TRD1-CR1_like"/>
    <property type="match status" value="1"/>
</dbReference>
<dbReference type="InterPro" id="IPR052021">
    <property type="entry name" value="Type-I_RS_S_subunit"/>
</dbReference>
<feature type="non-terminal residue" evidence="5">
    <location>
        <position position="1"/>
    </location>
</feature>
<evidence type="ECO:0000256" key="3">
    <source>
        <dbReference type="ARBA" id="ARBA00023125"/>
    </source>
</evidence>
<evidence type="ECO:0000256" key="1">
    <source>
        <dbReference type="ARBA" id="ARBA00010923"/>
    </source>
</evidence>
<keyword evidence="3" id="KW-0238">DNA-binding</keyword>
<dbReference type="Gene3D" id="3.90.220.20">
    <property type="entry name" value="DNA methylase specificity domains"/>
    <property type="match status" value="2"/>
</dbReference>
<gene>
    <name evidence="5" type="ORF">MNBD_GAMMA07-1891</name>
</gene>
<evidence type="ECO:0000256" key="2">
    <source>
        <dbReference type="ARBA" id="ARBA00022747"/>
    </source>
</evidence>
<evidence type="ECO:0000259" key="4">
    <source>
        <dbReference type="Pfam" id="PF01420"/>
    </source>
</evidence>
<dbReference type="PANTHER" id="PTHR30408:SF13">
    <property type="entry name" value="TYPE I RESTRICTION ENZYME HINDI SPECIFICITY SUBUNIT"/>
    <property type="match status" value="1"/>
</dbReference>
<comment type="similarity">
    <text evidence="1">Belongs to the type-I restriction system S methylase family.</text>
</comment>
<dbReference type="InterPro" id="IPR044946">
    <property type="entry name" value="Restrct_endonuc_typeI_TRD_sf"/>
</dbReference>
<organism evidence="5">
    <name type="scientific">hydrothermal vent metagenome</name>
    <dbReference type="NCBI Taxonomy" id="652676"/>
    <lineage>
        <taxon>unclassified sequences</taxon>
        <taxon>metagenomes</taxon>
        <taxon>ecological metagenomes</taxon>
    </lineage>
</organism>
<name>A0A3B0WSW2_9ZZZZ</name>
<feature type="domain" description="Type I restriction modification DNA specificity" evidence="4">
    <location>
        <begin position="348"/>
        <end position="472"/>
    </location>
</feature>
<dbReference type="SUPFAM" id="SSF116734">
    <property type="entry name" value="DNA methylase specificity domain"/>
    <property type="match status" value="2"/>
</dbReference>
<feature type="domain" description="Type I restriction modification DNA specificity" evidence="4">
    <location>
        <begin position="87"/>
        <end position="250"/>
    </location>
</feature>